<accession>A0AAD5JMG6</accession>
<evidence type="ECO:0000313" key="3">
    <source>
        <dbReference type="EMBL" id="KAI9196297.1"/>
    </source>
</evidence>
<organism evidence="3 4">
    <name type="scientific">Acer negundo</name>
    <name type="common">Box elder</name>
    <dbReference type="NCBI Taxonomy" id="4023"/>
    <lineage>
        <taxon>Eukaryota</taxon>
        <taxon>Viridiplantae</taxon>
        <taxon>Streptophyta</taxon>
        <taxon>Embryophyta</taxon>
        <taxon>Tracheophyta</taxon>
        <taxon>Spermatophyta</taxon>
        <taxon>Magnoliopsida</taxon>
        <taxon>eudicotyledons</taxon>
        <taxon>Gunneridae</taxon>
        <taxon>Pentapetalae</taxon>
        <taxon>rosids</taxon>
        <taxon>malvids</taxon>
        <taxon>Sapindales</taxon>
        <taxon>Sapindaceae</taxon>
        <taxon>Hippocastanoideae</taxon>
        <taxon>Acereae</taxon>
        <taxon>Acer</taxon>
    </lineage>
</organism>
<dbReference type="InterPro" id="IPR052343">
    <property type="entry name" value="Retrotransposon-Effector_Assoc"/>
</dbReference>
<dbReference type="Proteomes" id="UP001064489">
    <property type="component" value="Chromosome 1"/>
</dbReference>
<reference evidence="3" key="2">
    <citation type="submission" date="2023-02" db="EMBL/GenBank/DDBJ databases">
        <authorList>
            <person name="Swenson N.G."/>
            <person name="Wegrzyn J.L."/>
            <person name="Mcevoy S.L."/>
        </authorList>
    </citation>
    <scope>NUCLEOTIDE SEQUENCE</scope>
    <source>
        <strain evidence="3">91603</strain>
        <tissue evidence="3">Leaf</tissue>
    </source>
</reference>
<dbReference type="AlphaFoldDB" id="A0AAD5JMG6"/>
<name>A0AAD5JMG6_ACENE</name>
<feature type="region of interest" description="Disordered" evidence="1">
    <location>
        <begin position="67"/>
        <end position="91"/>
    </location>
</feature>
<evidence type="ECO:0000256" key="1">
    <source>
        <dbReference type="SAM" id="MobiDB-lite"/>
    </source>
</evidence>
<protein>
    <recommendedName>
        <fullName evidence="2">Reverse transcriptase domain-containing protein</fullName>
    </recommendedName>
</protein>
<comment type="caution">
    <text evidence="3">The sequence shown here is derived from an EMBL/GenBank/DDBJ whole genome shotgun (WGS) entry which is preliminary data.</text>
</comment>
<keyword evidence="4" id="KW-1185">Reference proteome</keyword>
<dbReference type="PANTHER" id="PTHR46890">
    <property type="entry name" value="NON-LTR RETROLELEMENT REVERSE TRANSCRIPTASE-LIKE PROTEIN-RELATED"/>
    <property type="match status" value="1"/>
</dbReference>
<feature type="domain" description="Reverse transcriptase" evidence="2">
    <location>
        <begin position="318"/>
        <end position="398"/>
    </location>
</feature>
<evidence type="ECO:0000313" key="4">
    <source>
        <dbReference type="Proteomes" id="UP001064489"/>
    </source>
</evidence>
<gene>
    <name evidence="3" type="ORF">LWI28_022737</name>
</gene>
<dbReference type="Pfam" id="PF00078">
    <property type="entry name" value="RVT_1"/>
    <property type="match status" value="1"/>
</dbReference>
<feature type="compositionally biased region" description="Basic and acidic residues" evidence="1">
    <location>
        <begin position="79"/>
        <end position="89"/>
    </location>
</feature>
<dbReference type="PANTHER" id="PTHR46890:SF48">
    <property type="entry name" value="RNA-DIRECTED DNA POLYMERASE"/>
    <property type="match status" value="1"/>
</dbReference>
<dbReference type="InterPro" id="IPR000477">
    <property type="entry name" value="RT_dom"/>
</dbReference>
<proteinExistence type="predicted"/>
<dbReference type="EMBL" id="JAJSOW010000003">
    <property type="protein sequence ID" value="KAI9196297.1"/>
    <property type="molecule type" value="Genomic_DNA"/>
</dbReference>
<evidence type="ECO:0000259" key="2">
    <source>
        <dbReference type="Pfam" id="PF00078"/>
    </source>
</evidence>
<sequence>MLESNVGLVMISNVYIGEELDLTGEEPMPKVTPQFPSASKKQQEKFQEIKVGRKRLARGVEVGKTAKKCIKNQNSSPSDSKKSPRKEVLKTTLSPPPFFPLENYLIYRMNEGLSFVRERALKKDIQFKQHEFRRASEKIENELLELKESYWKQRSRKNWLKSGDKIRSISIPEPMLEGLGTRFWGCMMIQTDGKTIMRGFMKLLRVILGAFSSPATLLSEIWTIFSVVFSLVFQRAKETSLTPTSQVRKFGKQCLICILQKYRGLDGLPALFYHKYWSIVGNKITKICLNVLNEGHDLERINSILLVLISKVSRAERMSDFRPISLCNVLYKIIANRFRLMLGDVISEPQSAFIPGRLISDNEIIGFECIHALRKRKNGKTGAIALKLDMSKAYNRVE</sequence>
<reference evidence="3" key="1">
    <citation type="journal article" date="2022" name="Plant J.">
        <title>Strategies of tolerance reflected in two North American maple genomes.</title>
        <authorList>
            <person name="McEvoy S.L."/>
            <person name="Sezen U.U."/>
            <person name="Trouern-Trend A."/>
            <person name="McMahon S.M."/>
            <person name="Schaberg P.G."/>
            <person name="Yang J."/>
            <person name="Wegrzyn J.L."/>
            <person name="Swenson N.G."/>
        </authorList>
    </citation>
    <scope>NUCLEOTIDE SEQUENCE</scope>
    <source>
        <strain evidence="3">91603</strain>
    </source>
</reference>